<dbReference type="Proteomes" id="UP000236003">
    <property type="component" value="Unassembled WGS sequence"/>
</dbReference>
<dbReference type="Pfam" id="PF05402">
    <property type="entry name" value="PqqD"/>
    <property type="match status" value="1"/>
</dbReference>
<comment type="subunit">
    <text evidence="2">Monomer. Interacts with PqqE.</text>
</comment>
<dbReference type="EMBL" id="POUM01000002">
    <property type="protein sequence ID" value="PNF60778.1"/>
    <property type="molecule type" value="Genomic_DNA"/>
</dbReference>
<accession>A0A2N8RI89</accession>
<evidence type="ECO:0000313" key="5">
    <source>
        <dbReference type="Proteomes" id="UP000236003"/>
    </source>
</evidence>
<comment type="caution">
    <text evidence="4">The sequence shown here is derived from an EMBL/GenBank/DDBJ whole genome shotgun (WGS) entry which is preliminary data.</text>
</comment>
<dbReference type="NCBIfam" id="TIGR03859">
    <property type="entry name" value="PQQ_PqqD"/>
    <property type="match status" value="1"/>
</dbReference>
<evidence type="ECO:0000256" key="2">
    <source>
        <dbReference type="ARBA" id="ARBA00011741"/>
    </source>
</evidence>
<dbReference type="GO" id="GO:0018189">
    <property type="term" value="P:pyrroloquinoline quinone biosynthetic process"/>
    <property type="evidence" value="ECO:0007669"/>
    <property type="project" value="UniProtKB-UniPathway"/>
</dbReference>
<dbReference type="InterPro" id="IPR022479">
    <property type="entry name" value="PqqD_bac"/>
</dbReference>
<dbReference type="AlphaFoldDB" id="A0A2N8RI89"/>
<organism evidence="4 5">
    <name type="scientific">Stutzerimonas stutzeri</name>
    <name type="common">Pseudomonas stutzeri</name>
    <dbReference type="NCBI Taxonomy" id="316"/>
    <lineage>
        <taxon>Bacteria</taxon>
        <taxon>Pseudomonadati</taxon>
        <taxon>Pseudomonadota</taxon>
        <taxon>Gammaproteobacteria</taxon>
        <taxon>Pseudomonadales</taxon>
        <taxon>Pseudomonadaceae</taxon>
        <taxon>Stutzerimonas</taxon>
    </lineage>
</organism>
<dbReference type="RefSeq" id="WP_102819659.1">
    <property type="nucleotide sequence ID" value="NZ_JAMOHR010000002.1"/>
</dbReference>
<keyword evidence="3" id="KW-0884">PQQ biosynthesis</keyword>
<dbReference type="Gene3D" id="1.10.10.1150">
    <property type="entry name" value="Coenzyme PQQ synthesis protein D (PqqD)"/>
    <property type="match status" value="1"/>
</dbReference>
<proteinExistence type="predicted"/>
<evidence type="ECO:0000313" key="4">
    <source>
        <dbReference type="EMBL" id="PNF60778.1"/>
    </source>
</evidence>
<evidence type="ECO:0000256" key="1">
    <source>
        <dbReference type="ARBA" id="ARBA00004886"/>
    </source>
</evidence>
<name>A0A2N8RI89_STUST</name>
<sequence>MSTTTKTLPATCFEIRPPFLFRWEDSQQAHVLLYPEGIVKLNATGGEILQRCNGKTSVAELIDQLARSYNASNIDAIRSGILNFLEVSHGKGWIRAEA</sequence>
<dbReference type="InterPro" id="IPR041881">
    <property type="entry name" value="PqqD_sf"/>
</dbReference>
<dbReference type="InterPro" id="IPR008792">
    <property type="entry name" value="PQQD"/>
</dbReference>
<dbReference type="UniPathway" id="UPA00539"/>
<dbReference type="GO" id="GO:0048038">
    <property type="term" value="F:quinone binding"/>
    <property type="evidence" value="ECO:0007669"/>
    <property type="project" value="InterPro"/>
</dbReference>
<evidence type="ECO:0000256" key="3">
    <source>
        <dbReference type="ARBA" id="ARBA00022905"/>
    </source>
</evidence>
<gene>
    <name evidence="4" type="primary">pqqD</name>
    <name evidence="4" type="ORF">CXK99_02295</name>
</gene>
<reference evidence="4 5" key="1">
    <citation type="submission" date="2018-01" db="EMBL/GenBank/DDBJ databases">
        <title>Denitrification phenotypes of diverse strains of Pseudomonas stutzeri.</title>
        <authorList>
            <person name="Milligan D.A."/>
            <person name="Bergaust L."/>
            <person name="Bakken L.R."/>
            <person name="Frostegard A."/>
        </authorList>
    </citation>
    <scope>NUCLEOTIDE SEQUENCE [LARGE SCALE GENOMIC DNA]</scope>
    <source>
        <strain evidence="4 5">CCUG 44592</strain>
    </source>
</reference>
<protein>
    <submittedName>
        <fullName evidence="4">Pyrroloquinoline quinone biosynthesis peptide chaperone PqqD</fullName>
    </submittedName>
</protein>
<comment type="pathway">
    <text evidence="1">Cofactor biosynthesis; pyrroloquinoline quinone biosynthesis.</text>
</comment>